<dbReference type="PANTHER" id="PTHR46696:SF1">
    <property type="entry name" value="CYTOCHROME P450 YJIB-RELATED"/>
    <property type="match status" value="1"/>
</dbReference>
<dbReference type="Proteomes" id="UP000292685">
    <property type="component" value="Unassembled WGS sequence"/>
</dbReference>
<comment type="similarity">
    <text evidence="1">Belongs to the cytochrome P450 family.</text>
</comment>
<gene>
    <name evidence="2" type="ORF">EV380_3123</name>
</gene>
<dbReference type="PROSITE" id="PS00086">
    <property type="entry name" value="CYTOCHROME_P450"/>
    <property type="match status" value="1"/>
</dbReference>
<dbReference type="AlphaFoldDB" id="A0A4Q8AGL0"/>
<dbReference type="GO" id="GO:0016705">
    <property type="term" value="F:oxidoreductase activity, acting on paired donors, with incorporation or reduction of molecular oxygen"/>
    <property type="evidence" value="ECO:0007669"/>
    <property type="project" value="InterPro"/>
</dbReference>
<dbReference type="InterPro" id="IPR036396">
    <property type="entry name" value="Cyt_P450_sf"/>
</dbReference>
<dbReference type="GO" id="GO:0020037">
    <property type="term" value="F:heme binding"/>
    <property type="evidence" value="ECO:0007669"/>
    <property type="project" value="InterPro"/>
</dbReference>
<dbReference type="Gene3D" id="1.10.630.10">
    <property type="entry name" value="Cytochrome P450"/>
    <property type="match status" value="1"/>
</dbReference>
<dbReference type="SUPFAM" id="SSF48264">
    <property type="entry name" value="Cytochrome P450"/>
    <property type="match status" value="1"/>
</dbReference>
<accession>A0A4Q8AGL0</accession>
<evidence type="ECO:0000256" key="1">
    <source>
        <dbReference type="ARBA" id="ARBA00010617"/>
    </source>
</evidence>
<dbReference type="GO" id="GO:0005506">
    <property type="term" value="F:iron ion binding"/>
    <property type="evidence" value="ECO:0007669"/>
    <property type="project" value="InterPro"/>
</dbReference>
<evidence type="ECO:0000313" key="3">
    <source>
        <dbReference type="Proteomes" id="UP000292685"/>
    </source>
</evidence>
<dbReference type="EMBL" id="SHLA01000001">
    <property type="protein sequence ID" value="RZU63502.1"/>
    <property type="molecule type" value="Genomic_DNA"/>
</dbReference>
<dbReference type="InterPro" id="IPR002397">
    <property type="entry name" value="Cyt_P450_B"/>
</dbReference>
<dbReference type="GO" id="GO:0004497">
    <property type="term" value="F:monooxygenase activity"/>
    <property type="evidence" value="ECO:0007669"/>
    <property type="project" value="InterPro"/>
</dbReference>
<sequence length="375" mass="39610">MSGDDYHRVREPRAVRDVLERTGEFEPTNALTAVVPLGPEALRVLARVGFSLPPVLASATGEAHLRVRRLVAGFFSPGKVSAVAPAVRALAAERAAAVRERLTAGEQVDLAAELAAPIPPTIMAELTGTDCPDLDTLKRWSQDSLELFWGWPGEARQVELARSAAEFYAWLRSSVRASRGGDSLFGVLHAGGLGEREICSLGYFLVIAGQETTALLINTVLYRSLRDRDAWAACREMDAARAQVRAVIATESSVHTWRRRAVTDAVVDGVALPAGAEILLELSGHHAVPDGSGYGLAFGHGVHRCLGARLAELEAGIVLHEAARALPDAIGSGGTPPWLRLLSFQAPLAVEARAQGHDGGREHAGAGAGTAGVCA</sequence>
<name>A0A4Q8AGL0_9MICC</name>
<dbReference type="OrthoDB" id="502624at2"/>
<dbReference type="PANTHER" id="PTHR46696">
    <property type="entry name" value="P450, PUTATIVE (EUROFUNG)-RELATED"/>
    <property type="match status" value="1"/>
</dbReference>
<dbReference type="InterPro" id="IPR017972">
    <property type="entry name" value="Cyt_P450_CS"/>
</dbReference>
<keyword evidence="3" id="KW-1185">Reference proteome</keyword>
<dbReference type="PRINTS" id="PR00359">
    <property type="entry name" value="BP450"/>
</dbReference>
<reference evidence="2 3" key="1">
    <citation type="submission" date="2019-02" db="EMBL/GenBank/DDBJ databases">
        <title>Sequencing the genomes of 1000 actinobacteria strains.</title>
        <authorList>
            <person name="Klenk H.-P."/>
        </authorList>
    </citation>
    <scope>NUCLEOTIDE SEQUENCE [LARGE SCALE GENOMIC DNA]</scope>
    <source>
        <strain evidence="2 3">DSM 17364</strain>
    </source>
</reference>
<comment type="caution">
    <text evidence="2">The sequence shown here is derived from an EMBL/GenBank/DDBJ whole genome shotgun (WGS) entry which is preliminary data.</text>
</comment>
<evidence type="ECO:0000313" key="2">
    <source>
        <dbReference type="EMBL" id="RZU63502.1"/>
    </source>
</evidence>
<protein>
    <submittedName>
        <fullName evidence="2">Cytochrome P450</fullName>
    </submittedName>
</protein>
<proteinExistence type="inferred from homology"/>
<dbReference type="RefSeq" id="WP_130451858.1">
    <property type="nucleotide sequence ID" value="NZ_SHLA01000001.1"/>
</dbReference>
<organism evidence="2 3">
    <name type="scientific">Zhihengliuella halotolerans</name>
    <dbReference type="NCBI Taxonomy" id="370736"/>
    <lineage>
        <taxon>Bacteria</taxon>
        <taxon>Bacillati</taxon>
        <taxon>Actinomycetota</taxon>
        <taxon>Actinomycetes</taxon>
        <taxon>Micrococcales</taxon>
        <taxon>Micrococcaceae</taxon>
        <taxon>Zhihengliuella</taxon>
    </lineage>
</organism>